<reference evidence="8" key="1">
    <citation type="submission" date="2021-12" db="EMBL/GenBank/DDBJ databases">
        <title>Prjna785345.</title>
        <authorList>
            <person name="Rujirawat T."/>
            <person name="Krajaejun T."/>
        </authorList>
    </citation>
    <scope>NUCLEOTIDE SEQUENCE</scope>
    <source>
        <strain evidence="8">Pi057C3</strain>
    </source>
</reference>
<evidence type="ECO:0000256" key="3">
    <source>
        <dbReference type="ARBA" id="ARBA00012664"/>
    </source>
</evidence>
<proteinExistence type="inferred from homology"/>
<dbReference type="GO" id="GO:0000906">
    <property type="term" value="F:6,7-dimethyl-8-ribityllumazine synthase activity"/>
    <property type="evidence" value="ECO:0007669"/>
    <property type="project" value="UniProtKB-EC"/>
</dbReference>
<comment type="catalytic activity">
    <reaction evidence="6 7">
        <text>(2S)-2-hydroxy-3-oxobutyl phosphate + 5-amino-6-(D-ribitylamino)uracil = 6,7-dimethyl-8-(1-D-ribityl)lumazine + phosphate + 2 H2O + H(+)</text>
        <dbReference type="Rhea" id="RHEA:26152"/>
        <dbReference type="ChEBI" id="CHEBI:15377"/>
        <dbReference type="ChEBI" id="CHEBI:15378"/>
        <dbReference type="ChEBI" id="CHEBI:15934"/>
        <dbReference type="ChEBI" id="CHEBI:43474"/>
        <dbReference type="ChEBI" id="CHEBI:58201"/>
        <dbReference type="ChEBI" id="CHEBI:58830"/>
        <dbReference type="EC" id="2.5.1.78"/>
    </reaction>
</comment>
<dbReference type="EMBL" id="JAKCXM010000417">
    <property type="protein sequence ID" value="KAJ0394330.1"/>
    <property type="molecule type" value="Genomic_DNA"/>
</dbReference>
<comment type="caution">
    <text evidence="8">The sequence shown here is derived from an EMBL/GenBank/DDBJ whole genome shotgun (WGS) entry which is preliminary data.</text>
</comment>
<keyword evidence="4 7" id="KW-0686">Riboflavin biosynthesis</keyword>
<name>A0AAD5LAD9_PYTIN</name>
<dbReference type="InterPro" id="IPR034964">
    <property type="entry name" value="LS"/>
</dbReference>
<protein>
    <recommendedName>
        <fullName evidence="3 7">6,7-dimethyl-8-ribityllumazine synthase</fullName>
        <shortName evidence="7">DMRL synthase</shortName>
        <ecNumber evidence="3 7">2.5.1.78</ecNumber>
    </recommendedName>
</protein>
<dbReference type="EC" id="2.5.1.78" evidence="3 7"/>
<dbReference type="PANTHER" id="PTHR21058">
    <property type="entry name" value="6,7-DIMETHYL-8-RIBITYLLUMAZINE SYNTHASE DMRL SYNTHASE LUMAZINE SYNTHASE"/>
    <property type="match status" value="1"/>
</dbReference>
<dbReference type="Gene3D" id="3.40.50.960">
    <property type="entry name" value="Lumazine/riboflavin synthase"/>
    <property type="match status" value="1"/>
</dbReference>
<evidence type="ECO:0000256" key="6">
    <source>
        <dbReference type="ARBA" id="ARBA00048785"/>
    </source>
</evidence>
<gene>
    <name evidence="8" type="ORF">P43SY_000954</name>
</gene>
<dbReference type="Pfam" id="PF00885">
    <property type="entry name" value="DMRL_synthase"/>
    <property type="match status" value="1"/>
</dbReference>
<evidence type="ECO:0000256" key="2">
    <source>
        <dbReference type="ARBA" id="ARBA00007424"/>
    </source>
</evidence>
<comment type="function">
    <text evidence="7">Catalyzes the formation of 6,7-dimethyl-8-ribityllumazine by condensation of 5-amino-6-(D-ribitylamino)uracil with 3,4-dihydroxy-2-butanone 4-phosphate. This is the penultimate step in the biosynthesis of riboflavin.</text>
</comment>
<keyword evidence="5 7" id="KW-0808">Transferase</keyword>
<dbReference type="GO" id="GO:0009349">
    <property type="term" value="C:riboflavin synthase complex"/>
    <property type="evidence" value="ECO:0007669"/>
    <property type="project" value="UniProtKB-UniRule"/>
</dbReference>
<dbReference type="SUPFAM" id="SSF52121">
    <property type="entry name" value="Lumazine synthase"/>
    <property type="match status" value="1"/>
</dbReference>
<evidence type="ECO:0000256" key="7">
    <source>
        <dbReference type="RuleBase" id="RU003795"/>
    </source>
</evidence>
<evidence type="ECO:0000256" key="5">
    <source>
        <dbReference type="ARBA" id="ARBA00022679"/>
    </source>
</evidence>
<comment type="similarity">
    <text evidence="2 7">Belongs to the DMRL synthase family.</text>
</comment>
<sequence>MELDAHNFRVGIVSAHARADVVGPLVTGTTNALIDGGVARGDIAYLHVARPFDLPLAAQMIMRQEHQQLDGVICVGLIVQDPLKDMFDFESQAVAQGIMKLNVKGDIPVVYGVLACVSEQQAKTFLGENGGVSADHGFEWAKALVGLIRSNRVLSRPHVV</sequence>
<evidence type="ECO:0000313" key="9">
    <source>
        <dbReference type="Proteomes" id="UP001209570"/>
    </source>
</evidence>
<evidence type="ECO:0000256" key="4">
    <source>
        <dbReference type="ARBA" id="ARBA00022619"/>
    </source>
</evidence>
<accession>A0AAD5LAD9</accession>
<dbReference type="GO" id="GO:0009231">
    <property type="term" value="P:riboflavin biosynthetic process"/>
    <property type="evidence" value="ECO:0007669"/>
    <property type="project" value="UniProtKB-KW"/>
</dbReference>
<organism evidence="8 9">
    <name type="scientific">Pythium insidiosum</name>
    <name type="common">Pythiosis disease agent</name>
    <dbReference type="NCBI Taxonomy" id="114742"/>
    <lineage>
        <taxon>Eukaryota</taxon>
        <taxon>Sar</taxon>
        <taxon>Stramenopiles</taxon>
        <taxon>Oomycota</taxon>
        <taxon>Peronosporomycetes</taxon>
        <taxon>Pythiales</taxon>
        <taxon>Pythiaceae</taxon>
        <taxon>Pythium</taxon>
    </lineage>
</organism>
<dbReference type="Proteomes" id="UP001209570">
    <property type="component" value="Unassembled WGS sequence"/>
</dbReference>
<dbReference type="InterPro" id="IPR002180">
    <property type="entry name" value="LS/RS"/>
</dbReference>
<comment type="pathway">
    <text evidence="1 7">Cofactor biosynthesis; riboflavin biosynthesis; riboflavin from 2-hydroxy-3-oxobutyl phosphate and 5-amino-6-(D-ribitylamino)uracil: step 1/2.</text>
</comment>
<evidence type="ECO:0000256" key="1">
    <source>
        <dbReference type="ARBA" id="ARBA00004917"/>
    </source>
</evidence>
<keyword evidence="9" id="KW-1185">Reference proteome</keyword>
<dbReference type="PANTHER" id="PTHR21058:SF0">
    <property type="entry name" value="6,7-DIMETHYL-8-RIBITYLLUMAZINE SYNTHASE"/>
    <property type="match status" value="1"/>
</dbReference>
<evidence type="ECO:0000313" key="8">
    <source>
        <dbReference type="EMBL" id="KAJ0394330.1"/>
    </source>
</evidence>
<dbReference type="AlphaFoldDB" id="A0AAD5LAD9"/>
<dbReference type="InterPro" id="IPR036467">
    <property type="entry name" value="LS/RS_sf"/>
</dbReference>